<sequence length="355" mass="37458">MPRIVGRRNDGGVVVAVGGVCVIVGSDALDAAGHCTTPPEQLRVMLVSATATDADCTVTDEPMPAGLLSAAQLAAILAWEVGFVEGEPGNSERPGLSGAETELYLRYRPDTGDDYPNTLALAEVDRPFFSLEPVPAPVAPSDALEFTDHESAPLVQLCASMAHVENLSAAEVVAAAAEDLIDRVSYAETVEEFYPALAHAVSAQTVPASAVAAAGGVDREEILGFFGRLLAELDRRRPWPDPVTVAVDPATWPTPGSSRLIGWVDIGISALEWAVKAGFAEVPDDDQALLVLRLRTGQLIALVGEQGPDPARFMVLLPDLAGRQDPVAVIAYLARYAGLWVEFDERAAMAEVAAQ</sequence>
<organism evidence="1 2">
    <name type="scientific">Nocardia sputorum</name>
    <dbReference type="NCBI Taxonomy" id="2984338"/>
    <lineage>
        <taxon>Bacteria</taxon>
        <taxon>Bacillati</taxon>
        <taxon>Actinomycetota</taxon>
        <taxon>Actinomycetes</taxon>
        <taxon>Mycobacteriales</taxon>
        <taxon>Nocardiaceae</taxon>
        <taxon>Nocardia</taxon>
    </lineage>
</organism>
<reference evidence="1 2" key="1">
    <citation type="submission" date="2022-11" db="EMBL/GenBank/DDBJ databases">
        <title>Genome Sequencing of Nocardia sp. ON39_IFM12276 and assembly.</title>
        <authorList>
            <person name="Shimojima M."/>
            <person name="Toyokawa M."/>
            <person name="Uesaka K."/>
        </authorList>
    </citation>
    <scope>NUCLEOTIDE SEQUENCE [LARGE SCALE GENOMIC DNA]</scope>
    <source>
        <strain evidence="1 2">IFM 12276</strain>
    </source>
</reference>
<dbReference type="Proteomes" id="UP001317870">
    <property type="component" value="Chromosome"/>
</dbReference>
<gene>
    <name evidence="1" type="ORF">IFM12276_23120</name>
</gene>
<dbReference type="EMBL" id="AP026978">
    <property type="protein sequence ID" value="BDT99283.1"/>
    <property type="molecule type" value="Genomic_DNA"/>
</dbReference>
<evidence type="ECO:0000313" key="2">
    <source>
        <dbReference type="Proteomes" id="UP001317870"/>
    </source>
</evidence>
<accession>A0ABN6U217</accession>
<dbReference type="RefSeq" id="WP_281879411.1">
    <property type="nucleotide sequence ID" value="NZ_AP026978.1"/>
</dbReference>
<protein>
    <submittedName>
        <fullName evidence="1">Uncharacterized protein</fullName>
    </submittedName>
</protein>
<proteinExistence type="predicted"/>
<name>A0ABN6U217_9NOCA</name>
<keyword evidence="2" id="KW-1185">Reference proteome</keyword>
<evidence type="ECO:0000313" key="1">
    <source>
        <dbReference type="EMBL" id="BDT99283.1"/>
    </source>
</evidence>